<dbReference type="PROSITE" id="PS50109">
    <property type="entry name" value="HIS_KIN"/>
    <property type="match status" value="1"/>
</dbReference>
<evidence type="ECO:0000256" key="4">
    <source>
        <dbReference type="ARBA" id="ARBA00022777"/>
    </source>
</evidence>
<feature type="domain" description="Histidine kinase" evidence="5">
    <location>
        <begin position="55"/>
        <end position="279"/>
    </location>
</feature>
<accession>A0ABW3JX62</accession>
<reference evidence="7" key="1">
    <citation type="journal article" date="2019" name="Int. J. Syst. Evol. Microbiol.">
        <title>The Global Catalogue of Microorganisms (GCM) 10K type strain sequencing project: providing services to taxonomists for standard genome sequencing and annotation.</title>
        <authorList>
            <consortium name="The Broad Institute Genomics Platform"/>
            <consortium name="The Broad Institute Genome Sequencing Center for Infectious Disease"/>
            <person name="Wu L."/>
            <person name="Ma J."/>
        </authorList>
    </citation>
    <scope>NUCLEOTIDE SEQUENCE [LARGE SCALE GENOMIC DNA]</scope>
    <source>
        <strain evidence="7">CCUG 58938</strain>
    </source>
</reference>
<dbReference type="Gene3D" id="3.30.565.10">
    <property type="entry name" value="Histidine kinase-like ATPase, C-terminal domain"/>
    <property type="match status" value="1"/>
</dbReference>
<dbReference type="Pfam" id="PF02518">
    <property type="entry name" value="HATPase_c"/>
    <property type="match status" value="1"/>
</dbReference>
<dbReference type="PANTHER" id="PTHR42878:SF15">
    <property type="entry name" value="BACTERIOPHYTOCHROME"/>
    <property type="match status" value="1"/>
</dbReference>
<dbReference type="InterPro" id="IPR036890">
    <property type="entry name" value="HATPase_C_sf"/>
</dbReference>
<comment type="caution">
    <text evidence="6">The sequence shown here is derived from an EMBL/GenBank/DDBJ whole genome shotgun (WGS) entry which is preliminary data.</text>
</comment>
<dbReference type="InterPro" id="IPR036097">
    <property type="entry name" value="HisK_dim/P_sf"/>
</dbReference>
<dbReference type="InterPro" id="IPR050351">
    <property type="entry name" value="BphY/WalK/GraS-like"/>
</dbReference>
<evidence type="ECO:0000313" key="7">
    <source>
        <dbReference type="Proteomes" id="UP001597112"/>
    </source>
</evidence>
<keyword evidence="7" id="KW-1185">Reference proteome</keyword>
<evidence type="ECO:0000256" key="2">
    <source>
        <dbReference type="ARBA" id="ARBA00012438"/>
    </source>
</evidence>
<sequence length="303" mass="34542">MNSEESSNTRLPELERLKQELVSAHAELRKRDLELRYLQEDVKRSRDYLEQLIFISNHNLQEPLRKIVTFSNRLLAPGVKMSEFARLYVQKINTSSLRMSALVKDLVRFLNLKRDDATIASINLSEMLEVVIADCAAVIREKKAIVSGNILPTIFGNPIQIRCLFYNLLSNALKFSRERPTISIFSRRAAQDDYYRHPELTDHQYFCIRICDNGIGFDEKYKAKMFMLFQQIHTPCDLHGTGAGLAICKKIVEDHGGFIFANGIANKGAVFTIFLPVYNLSGERLAESISAGSCLDRNDMEDV</sequence>
<keyword evidence="4" id="KW-0418">Kinase</keyword>
<name>A0ABW3JX62_9BACT</name>
<dbReference type="SMART" id="SM00387">
    <property type="entry name" value="HATPase_c"/>
    <property type="match status" value="1"/>
</dbReference>
<dbReference type="InterPro" id="IPR004358">
    <property type="entry name" value="Sig_transdc_His_kin-like_C"/>
</dbReference>
<evidence type="ECO:0000259" key="5">
    <source>
        <dbReference type="PROSITE" id="PS50109"/>
    </source>
</evidence>
<evidence type="ECO:0000256" key="3">
    <source>
        <dbReference type="ARBA" id="ARBA00022679"/>
    </source>
</evidence>
<keyword evidence="3" id="KW-0808">Transferase</keyword>
<gene>
    <name evidence="6" type="ORF">ACFQ21_00545</name>
</gene>
<protein>
    <recommendedName>
        <fullName evidence="2">histidine kinase</fullName>
        <ecNumber evidence="2">2.7.13.3</ecNumber>
    </recommendedName>
</protein>
<dbReference type="SUPFAM" id="SSF47384">
    <property type="entry name" value="Homodimeric domain of signal transducing histidine kinase"/>
    <property type="match status" value="1"/>
</dbReference>
<dbReference type="Gene3D" id="1.10.287.130">
    <property type="match status" value="1"/>
</dbReference>
<dbReference type="PRINTS" id="PR00344">
    <property type="entry name" value="BCTRLSENSOR"/>
</dbReference>
<comment type="catalytic activity">
    <reaction evidence="1">
        <text>ATP + protein L-histidine = ADP + protein N-phospho-L-histidine.</text>
        <dbReference type="EC" id="2.7.13.3"/>
    </reaction>
</comment>
<dbReference type="GO" id="GO:0005524">
    <property type="term" value="F:ATP binding"/>
    <property type="evidence" value="ECO:0007669"/>
    <property type="project" value="UniProtKB-KW"/>
</dbReference>
<evidence type="ECO:0000256" key="1">
    <source>
        <dbReference type="ARBA" id="ARBA00000085"/>
    </source>
</evidence>
<dbReference type="EMBL" id="JBHTKA010000001">
    <property type="protein sequence ID" value="MFD0997766.1"/>
    <property type="molecule type" value="Genomic_DNA"/>
</dbReference>
<dbReference type="InterPro" id="IPR005467">
    <property type="entry name" value="His_kinase_dom"/>
</dbReference>
<keyword evidence="6" id="KW-0067">ATP-binding</keyword>
<dbReference type="PANTHER" id="PTHR42878">
    <property type="entry name" value="TWO-COMPONENT HISTIDINE KINASE"/>
    <property type="match status" value="1"/>
</dbReference>
<evidence type="ECO:0000313" key="6">
    <source>
        <dbReference type="EMBL" id="MFD0997766.1"/>
    </source>
</evidence>
<keyword evidence="6" id="KW-0547">Nucleotide-binding</keyword>
<proteinExistence type="predicted"/>
<dbReference type="EC" id="2.7.13.3" evidence="2"/>
<dbReference type="Proteomes" id="UP001597112">
    <property type="component" value="Unassembled WGS sequence"/>
</dbReference>
<organism evidence="6 7">
    <name type="scientific">Ohtaekwangia kribbensis</name>
    <dbReference type="NCBI Taxonomy" id="688913"/>
    <lineage>
        <taxon>Bacteria</taxon>
        <taxon>Pseudomonadati</taxon>
        <taxon>Bacteroidota</taxon>
        <taxon>Cytophagia</taxon>
        <taxon>Cytophagales</taxon>
        <taxon>Fulvivirgaceae</taxon>
        <taxon>Ohtaekwangia</taxon>
    </lineage>
</organism>
<dbReference type="InterPro" id="IPR003594">
    <property type="entry name" value="HATPase_dom"/>
</dbReference>
<dbReference type="SUPFAM" id="SSF55874">
    <property type="entry name" value="ATPase domain of HSP90 chaperone/DNA topoisomerase II/histidine kinase"/>
    <property type="match status" value="1"/>
</dbReference>